<evidence type="ECO:0000313" key="1">
    <source>
        <dbReference type="EMBL" id="HIU91898.1"/>
    </source>
</evidence>
<dbReference type="EMBL" id="DVOD01000014">
    <property type="protein sequence ID" value="HIU91898.1"/>
    <property type="molecule type" value="Genomic_DNA"/>
</dbReference>
<reference evidence="1" key="1">
    <citation type="submission" date="2020-10" db="EMBL/GenBank/DDBJ databases">
        <authorList>
            <person name="Gilroy R."/>
        </authorList>
    </citation>
    <scope>NUCLEOTIDE SEQUENCE</scope>
    <source>
        <strain evidence="1">CHK154-7741</strain>
    </source>
</reference>
<gene>
    <name evidence="1" type="ORF">IAD26_02045</name>
</gene>
<name>A0A9D1SQD2_9CLOT</name>
<comment type="caution">
    <text evidence="1">The sequence shown here is derived from an EMBL/GenBank/DDBJ whole genome shotgun (WGS) entry which is preliminary data.</text>
</comment>
<sequence>MRIKHSDGFEVTVNKPLDFKSKSLGLTKQQSLALGYMGKKSLLVTFQSIYT</sequence>
<organism evidence="1 2">
    <name type="scientific">Candidatus Limenecus avicola</name>
    <dbReference type="NCBI Taxonomy" id="2840847"/>
    <lineage>
        <taxon>Bacteria</taxon>
        <taxon>Bacillati</taxon>
        <taxon>Bacillota</taxon>
        <taxon>Clostridia</taxon>
        <taxon>Eubacteriales</taxon>
        <taxon>Clostridiaceae</taxon>
        <taxon>Clostridiaceae incertae sedis</taxon>
        <taxon>Candidatus Limenecus</taxon>
    </lineage>
</organism>
<proteinExistence type="predicted"/>
<dbReference type="AlphaFoldDB" id="A0A9D1SQD2"/>
<dbReference type="Proteomes" id="UP000886748">
    <property type="component" value="Unassembled WGS sequence"/>
</dbReference>
<evidence type="ECO:0000313" key="2">
    <source>
        <dbReference type="Proteomes" id="UP000886748"/>
    </source>
</evidence>
<protein>
    <submittedName>
        <fullName evidence="1">Uncharacterized protein</fullName>
    </submittedName>
</protein>
<accession>A0A9D1SQD2</accession>
<reference evidence="1" key="2">
    <citation type="journal article" date="2021" name="PeerJ">
        <title>Extensive microbial diversity within the chicken gut microbiome revealed by metagenomics and culture.</title>
        <authorList>
            <person name="Gilroy R."/>
            <person name="Ravi A."/>
            <person name="Getino M."/>
            <person name="Pursley I."/>
            <person name="Horton D.L."/>
            <person name="Alikhan N.F."/>
            <person name="Baker D."/>
            <person name="Gharbi K."/>
            <person name="Hall N."/>
            <person name="Watson M."/>
            <person name="Adriaenssens E.M."/>
            <person name="Foster-Nyarko E."/>
            <person name="Jarju S."/>
            <person name="Secka A."/>
            <person name="Antonio M."/>
            <person name="Oren A."/>
            <person name="Chaudhuri R.R."/>
            <person name="La Ragione R."/>
            <person name="Hildebrand F."/>
            <person name="Pallen M.J."/>
        </authorList>
    </citation>
    <scope>NUCLEOTIDE SEQUENCE</scope>
    <source>
        <strain evidence="1">CHK154-7741</strain>
    </source>
</reference>